<dbReference type="RefSeq" id="WP_246125675.1">
    <property type="nucleotide sequence ID" value="NZ_VLLN01000001.1"/>
</dbReference>
<dbReference type="InterPro" id="IPR011006">
    <property type="entry name" value="CheY-like_superfamily"/>
</dbReference>
<dbReference type="PANTHER" id="PTHR43228:SF1">
    <property type="entry name" value="TWO-COMPONENT RESPONSE REGULATOR ARR22"/>
    <property type="match status" value="1"/>
</dbReference>
<keyword evidence="1" id="KW-0597">Phosphoprotein</keyword>
<dbReference type="InterPro" id="IPR052048">
    <property type="entry name" value="ST_Response_Regulator"/>
</dbReference>
<dbReference type="Pfam" id="PF00072">
    <property type="entry name" value="Response_reg"/>
    <property type="match status" value="1"/>
</dbReference>
<dbReference type="EMBL" id="VLLN01000001">
    <property type="protein sequence ID" value="TWJ33418.1"/>
    <property type="molecule type" value="Genomic_DNA"/>
</dbReference>
<keyword evidence="4" id="KW-1185">Reference proteome</keyword>
<comment type="caution">
    <text evidence="3">The sequence shown here is derived from an EMBL/GenBank/DDBJ whole genome shotgun (WGS) entry which is preliminary data.</text>
</comment>
<dbReference type="CDD" id="cd17546">
    <property type="entry name" value="REC_hyHK_CKI1_RcsC-like"/>
    <property type="match status" value="1"/>
</dbReference>
<dbReference type="Gene3D" id="3.40.50.2300">
    <property type="match status" value="1"/>
</dbReference>
<evidence type="ECO:0000313" key="3">
    <source>
        <dbReference type="EMBL" id="TWJ33418.1"/>
    </source>
</evidence>
<feature type="modified residue" description="4-aspartylphosphate" evidence="1">
    <location>
        <position position="58"/>
    </location>
</feature>
<gene>
    <name evidence="3" type="ORF">JN12_00092</name>
</gene>
<sequence length="135" mass="14739">MENLKCLIVDDDELGRGLIAQCLEGTASCTMATDGNEAVEQFMTAHEEGTPFDLIILDIVMPNMDGHAAGKEIRRIEKERGIPLAQQVKIIVLTALNTPQDVMNSFMSSQPAAHLVKPVEPAKLRETLGKVGLKR</sequence>
<dbReference type="SUPFAM" id="SSF52172">
    <property type="entry name" value="CheY-like"/>
    <property type="match status" value="1"/>
</dbReference>
<accession>A0A562WS46</accession>
<dbReference type="PANTHER" id="PTHR43228">
    <property type="entry name" value="TWO-COMPONENT RESPONSE REGULATOR"/>
    <property type="match status" value="1"/>
</dbReference>
<dbReference type="Proteomes" id="UP000319449">
    <property type="component" value="Unassembled WGS sequence"/>
</dbReference>
<organism evidence="3 4">
    <name type="scientific">Geobacter argillaceus</name>
    <dbReference type="NCBI Taxonomy" id="345631"/>
    <lineage>
        <taxon>Bacteria</taxon>
        <taxon>Pseudomonadati</taxon>
        <taxon>Thermodesulfobacteriota</taxon>
        <taxon>Desulfuromonadia</taxon>
        <taxon>Geobacterales</taxon>
        <taxon>Geobacteraceae</taxon>
        <taxon>Geobacter</taxon>
    </lineage>
</organism>
<dbReference type="PROSITE" id="PS50110">
    <property type="entry name" value="RESPONSE_REGULATORY"/>
    <property type="match status" value="1"/>
</dbReference>
<evidence type="ECO:0000313" key="4">
    <source>
        <dbReference type="Proteomes" id="UP000319449"/>
    </source>
</evidence>
<evidence type="ECO:0000259" key="2">
    <source>
        <dbReference type="PROSITE" id="PS50110"/>
    </source>
</evidence>
<proteinExistence type="predicted"/>
<reference evidence="3 4" key="1">
    <citation type="submission" date="2019-07" db="EMBL/GenBank/DDBJ databases">
        <title>Genomic Encyclopedia of Archaeal and Bacterial Type Strains, Phase II (KMG-II): from individual species to whole genera.</title>
        <authorList>
            <person name="Goeker M."/>
        </authorList>
    </citation>
    <scope>NUCLEOTIDE SEQUENCE [LARGE SCALE GENOMIC DNA]</scope>
    <source>
        <strain evidence="3 4">ATCC BAA-1139</strain>
    </source>
</reference>
<dbReference type="SMART" id="SM00448">
    <property type="entry name" value="REC"/>
    <property type="match status" value="1"/>
</dbReference>
<dbReference type="AlphaFoldDB" id="A0A562WS46"/>
<protein>
    <submittedName>
        <fullName evidence="3">Two-component system chemotaxis response regulator CheY</fullName>
    </submittedName>
</protein>
<name>A0A562WS46_9BACT</name>
<feature type="domain" description="Response regulatory" evidence="2">
    <location>
        <begin position="5"/>
        <end position="132"/>
    </location>
</feature>
<evidence type="ECO:0000256" key="1">
    <source>
        <dbReference type="PROSITE-ProRule" id="PRU00169"/>
    </source>
</evidence>
<dbReference type="InterPro" id="IPR001789">
    <property type="entry name" value="Sig_transdc_resp-reg_receiver"/>
</dbReference>
<dbReference type="GO" id="GO:0000160">
    <property type="term" value="P:phosphorelay signal transduction system"/>
    <property type="evidence" value="ECO:0007669"/>
    <property type="project" value="InterPro"/>
</dbReference>